<dbReference type="InterPro" id="IPR007484">
    <property type="entry name" value="Peptidase_M28"/>
</dbReference>
<feature type="chain" id="PRO_5047017525" evidence="1">
    <location>
        <begin position="22"/>
        <end position="550"/>
    </location>
</feature>
<dbReference type="PANTHER" id="PTHR12147">
    <property type="entry name" value="METALLOPEPTIDASE M28 FAMILY MEMBER"/>
    <property type="match status" value="1"/>
</dbReference>
<comment type="caution">
    <text evidence="3">The sequence shown here is derived from an EMBL/GenBank/DDBJ whole genome shotgun (WGS) entry which is preliminary data.</text>
</comment>
<keyword evidence="1" id="KW-0732">Signal</keyword>
<evidence type="ECO:0000259" key="2">
    <source>
        <dbReference type="SMART" id="SM00228"/>
    </source>
</evidence>
<evidence type="ECO:0000313" key="3">
    <source>
        <dbReference type="EMBL" id="MCG2612986.1"/>
    </source>
</evidence>
<dbReference type="Gene3D" id="3.40.630.10">
    <property type="entry name" value="Zn peptidases"/>
    <property type="match status" value="1"/>
</dbReference>
<proteinExistence type="predicted"/>
<gene>
    <name evidence="3" type="ORF">LZZ85_01800</name>
</gene>
<feature type="signal peptide" evidence="1">
    <location>
        <begin position="1"/>
        <end position="21"/>
    </location>
</feature>
<dbReference type="Pfam" id="PF13180">
    <property type="entry name" value="PDZ_2"/>
    <property type="match status" value="1"/>
</dbReference>
<dbReference type="InterPro" id="IPR036034">
    <property type="entry name" value="PDZ_sf"/>
</dbReference>
<feature type="domain" description="PDZ" evidence="2">
    <location>
        <begin position="469"/>
        <end position="541"/>
    </location>
</feature>
<dbReference type="EMBL" id="JAKLTR010000001">
    <property type="protein sequence ID" value="MCG2612986.1"/>
    <property type="molecule type" value="Genomic_DNA"/>
</dbReference>
<dbReference type="SMART" id="SM00228">
    <property type="entry name" value="PDZ"/>
    <property type="match status" value="1"/>
</dbReference>
<protein>
    <submittedName>
        <fullName evidence="3">M28 family peptidase</fullName>
    </submittedName>
</protein>
<organism evidence="3 4">
    <name type="scientific">Terrimonas ginsenosidimutans</name>
    <dbReference type="NCBI Taxonomy" id="2908004"/>
    <lineage>
        <taxon>Bacteria</taxon>
        <taxon>Pseudomonadati</taxon>
        <taxon>Bacteroidota</taxon>
        <taxon>Chitinophagia</taxon>
        <taxon>Chitinophagales</taxon>
        <taxon>Chitinophagaceae</taxon>
        <taxon>Terrimonas</taxon>
    </lineage>
</organism>
<dbReference type="InterPro" id="IPR045175">
    <property type="entry name" value="M28_fam"/>
</dbReference>
<dbReference type="RefSeq" id="WP_237868211.1">
    <property type="nucleotide sequence ID" value="NZ_JAKLTR010000001.1"/>
</dbReference>
<dbReference type="Gene3D" id="3.50.30.30">
    <property type="match status" value="1"/>
</dbReference>
<dbReference type="Proteomes" id="UP001165367">
    <property type="component" value="Unassembled WGS sequence"/>
</dbReference>
<dbReference type="Pfam" id="PF04389">
    <property type="entry name" value="Peptidase_M28"/>
    <property type="match status" value="1"/>
</dbReference>
<reference evidence="3" key="1">
    <citation type="submission" date="2022-01" db="EMBL/GenBank/DDBJ databases">
        <authorList>
            <person name="Jo J.-H."/>
            <person name="Im W.-T."/>
        </authorList>
    </citation>
    <scope>NUCLEOTIDE SEQUENCE</scope>
    <source>
        <strain evidence="3">NA20</strain>
    </source>
</reference>
<evidence type="ECO:0000256" key="1">
    <source>
        <dbReference type="SAM" id="SignalP"/>
    </source>
</evidence>
<dbReference type="InterPro" id="IPR001478">
    <property type="entry name" value="PDZ"/>
</dbReference>
<name>A0ABS9KL04_9BACT</name>
<sequence length="550" mass="60414">MISLRAKLAFSLILLATAGSAQKLKKTDKLIIANLQTHISYLADDKLEGRRAGSPGEKLAMEYIAAQFKNLGLSPKGSDGFFQPFEIQEGKQIKEGTMFSVNGVALAKEKDFFPFSFSALKSIEGAPAIALQEAGEPWFVDLKEILIENQNNPHFDLNEYIRNNSRKAADRGATAVIIYNTSSTDDKLSFNAKDKSPLAPVPVVYVKGDAAKKFFNDATATLNIKLKVDIGEKNRTGHNVAAYLDNGAASTVVLGAHFDHLGYGEDNNSMLRTGEKLIHNGADDNASGTAAMLELARILKSSKDKSSNYLFLAFSGEELGLFGSKYYTENPTIDLKSVNYMINMDMVGRLNDSTKMLTVGGYGTSPEWSGVINPQDKKLQFGIKIDSSGSGPSDHTSFYRKDIPVLFFFTGQHKDYHRPTDDADRINYTGELYVINYIESIISKLNKQKTKLAFTKTRETQVSTSSFKVTMGIMPDYTYPGEGVRADGVTEGRPAAKAGLKTGDVIIQLGSHKVNSVETYMQALNSFNKGEKAKVKYKRGNQVMESEVVF</sequence>
<dbReference type="SUPFAM" id="SSF53187">
    <property type="entry name" value="Zn-dependent exopeptidases"/>
    <property type="match status" value="1"/>
</dbReference>
<dbReference type="Gene3D" id="2.30.42.10">
    <property type="match status" value="1"/>
</dbReference>
<keyword evidence="4" id="KW-1185">Reference proteome</keyword>
<evidence type="ECO:0000313" key="4">
    <source>
        <dbReference type="Proteomes" id="UP001165367"/>
    </source>
</evidence>
<accession>A0ABS9KL04</accession>
<dbReference type="SUPFAM" id="SSF50156">
    <property type="entry name" value="PDZ domain-like"/>
    <property type="match status" value="1"/>
</dbReference>
<dbReference type="PANTHER" id="PTHR12147:SF26">
    <property type="entry name" value="PEPTIDASE M28 DOMAIN-CONTAINING PROTEIN"/>
    <property type="match status" value="1"/>
</dbReference>